<gene>
    <name evidence="1" type="ORF">BCV72DRAFT_314494</name>
</gene>
<dbReference type="Proteomes" id="UP000242414">
    <property type="component" value="Unassembled WGS sequence"/>
</dbReference>
<accession>A0A1X0RED9</accession>
<organism evidence="1">
    <name type="scientific">Rhizopus microsporus var. microsporus</name>
    <dbReference type="NCBI Taxonomy" id="86635"/>
    <lineage>
        <taxon>Eukaryota</taxon>
        <taxon>Fungi</taxon>
        <taxon>Fungi incertae sedis</taxon>
        <taxon>Mucoromycota</taxon>
        <taxon>Mucoromycotina</taxon>
        <taxon>Mucoromycetes</taxon>
        <taxon>Mucorales</taxon>
        <taxon>Mucorineae</taxon>
        <taxon>Rhizopodaceae</taxon>
        <taxon>Rhizopus</taxon>
    </lineage>
</organism>
<name>A0A1X0RED9_RHIZD</name>
<proteinExistence type="predicted"/>
<dbReference type="VEuPathDB" id="FungiDB:BCV72DRAFT_314494"/>
<evidence type="ECO:0000313" key="1">
    <source>
        <dbReference type="EMBL" id="ORE10386.1"/>
    </source>
</evidence>
<dbReference type="AlphaFoldDB" id="A0A1X0RED9"/>
<sequence>MKEQKRLRIKILNNSGPKSSFTTEHNEYIKGLLDNGPQLYSDDIINSLTERFEDLLLYQTGFHINMRNSWARSKSG</sequence>
<protein>
    <submittedName>
        <fullName evidence="1">Uncharacterized protein</fullName>
    </submittedName>
</protein>
<feature type="non-terminal residue" evidence="1">
    <location>
        <position position="76"/>
    </location>
</feature>
<dbReference type="EMBL" id="KV921866">
    <property type="protein sequence ID" value="ORE10386.1"/>
    <property type="molecule type" value="Genomic_DNA"/>
</dbReference>
<reference evidence="1" key="1">
    <citation type="journal article" date="2016" name="Proc. Natl. Acad. Sci. U.S.A.">
        <title>Lipid metabolic changes in an early divergent fungus govern the establishment of a mutualistic symbiosis with endobacteria.</title>
        <authorList>
            <person name="Lastovetsky O.A."/>
            <person name="Gaspar M.L."/>
            <person name="Mondo S.J."/>
            <person name="LaButti K.M."/>
            <person name="Sandor L."/>
            <person name="Grigoriev I.V."/>
            <person name="Henry S.A."/>
            <person name="Pawlowska T.E."/>
        </authorList>
    </citation>
    <scope>NUCLEOTIDE SEQUENCE [LARGE SCALE GENOMIC DNA]</scope>
    <source>
        <strain evidence="1">ATCC 52814</strain>
    </source>
</reference>